<reference evidence="11" key="1">
    <citation type="submission" date="2021-10" db="EMBL/GenBank/DDBJ databases">
        <title>Tropical sea cucumber genome reveals ecological adaptation and Cuvierian tubules defense mechanism.</title>
        <authorList>
            <person name="Chen T."/>
        </authorList>
    </citation>
    <scope>NUCLEOTIDE SEQUENCE</scope>
    <source>
        <strain evidence="11">Nanhai2018</strain>
        <tissue evidence="11">Muscle</tissue>
    </source>
</reference>
<evidence type="ECO:0000256" key="2">
    <source>
        <dbReference type="ARBA" id="ARBA00022692"/>
    </source>
</evidence>
<comment type="subcellular location">
    <subcellularLocation>
        <location evidence="1">Membrane</location>
        <topology evidence="1">Multi-pass membrane protein</topology>
    </subcellularLocation>
</comment>
<evidence type="ECO:0000256" key="6">
    <source>
        <dbReference type="ARBA" id="ARBA00023170"/>
    </source>
</evidence>
<evidence type="ECO:0000313" key="11">
    <source>
        <dbReference type="EMBL" id="KAJ8037035.1"/>
    </source>
</evidence>
<dbReference type="InterPro" id="IPR017452">
    <property type="entry name" value="GPCR_Rhodpsn_7TM"/>
</dbReference>
<dbReference type="GO" id="GO:0004930">
    <property type="term" value="F:G protein-coupled receptor activity"/>
    <property type="evidence" value="ECO:0007669"/>
    <property type="project" value="UniProtKB-KW"/>
</dbReference>
<evidence type="ECO:0000256" key="8">
    <source>
        <dbReference type="RuleBase" id="RU000688"/>
    </source>
</evidence>
<evidence type="ECO:0000256" key="7">
    <source>
        <dbReference type="ARBA" id="ARBA00023224"/>
    </source>
</evidence>
<dbReference type="Proteomes" id="UP001152320">
    <property type="component" value="Chromosome 8"/>
</dbReference>
<dbReference type="PROSITE" id="PS00237">
    <property type="entry name" value="G_PROTEIN_RECEP_F1_1"/>
    <property type="match status" value="1"/>
</dbReference>
<comment type="similarity">
    <text evidence="8">Belongs to the G-protein coupled receptor 1 family.</text>
</comment>
<name>A0A9Q1H8Z3_HOLLE</name>
<dbReference type="PROSITE" id="PS50262">
    <property type="entry name" value="G_PROTEIN_RECEP_F1_2"/>
    <property type="match status" value="1"/>
</dbReference>
<sequence>MAFIFIVWKEPEMRNDMNVILLNLSVADLLFLLVGVGEKFWGVLTSPLYRDKLFYRKPGECLTITFLLDLVSFTSLLLVSLLSVERCFVICQPMKHLRTKSLKKTSIHFGLAWFSACVVAAFTFSFYEFATYCVKWPNKAPYTNYPIKAAGCKPRYGTSGVTNAFILEIGPFFVAMVVNVVCFVKIMSKLYQRLPTSSEEGYENGTVSTQHRYSAHAATRMLLINGIAFFILATPFHVEFALEFFPLFSFDLPQYVKATCTMLLYANSAVNPYIYGITNKCYRQAYRNILCSKSSTSNVTSV</sequence>
<evidence type="ECO:0000313" key="12">
    <source>
        <dbReference type="Proteomes" id="UP001152320"/>
    </source>
</evidence>
<dbReference type="PRINTS" id="PR00237">
    <property type="entry name" value="GPCRRHODOPSN"/>
</dbReference>
<dbReference type="Gene3D" id="1.20.1070.10">
    <property type="entry name" value="Rhodopsin 7-helix transmembrane proteins"/>
    <property type="match status" value="1"/>
</dbReference>
<dbReference type="PANTHER" id="PTHR24243">
    <property type="entry name" value="G-PROTEIN COUPLED RECEPTOR"/>
    <property type="match status" value="1"/>
</dbReference>
<dbReference type="SUPFAM" id="SSF81321">
    <property type="entry name" value="Family A G protein-coupled receptor-like"/>
    <property type="match status" value="1"/>
</dbReference>
<evidence type="ECO:0000256" key="5">
    <source>
        <dbReference type="ARBA" id="ARBA00023136"/>
    </source>
</evidence>
<feature type="transmembrane region" description="Helical" evidence="9">
    <location>
        <begin position="20"/>
        <end position="42"/>
    </location>
</feature>
<comment type="caution">
    <text evidence="11">The sequence shown here is derived from an EMBL/GenBank/DDBJ whole genome shotgun (WGS) entry which is preliminary data.</text>
</comment>
<evidence type="ECO:0000256" key="4">
    <source>
        <dbReference type="ARBA" id="ARBA00023040"/>
    </source>
</evidence>
<keyword evidence="2 8" id="KW-0812">Transmembrane</keyword>
<keyword evidence="6 8" id="KW-0675">Receptor</keyword>
<dbReference type="AlphaFoldDB" id="A0A9Q1H8Z3"/>
<evidence type="ECO:0000259" key="10">
    <source>
        <dbReference type="PROSITE" id="PS50262"/>
    </source>
</evidence>
<gene>
    <name evidence="11" type="ORF">HOLleu_17755</name>
</gene>
<accession>A0A9Q1H8Z3</accession>
<feature type="transmembrane region" description="Helical" evidence="9">
    <location>
        <begin position="222"/>
        <end position="242"/>
    </location>
</feature>
<keyword evidence="7 8" id="KW-0807">Transducer</keyword>
<keyword evidence="3 9" id="KW-1133">Transmembrane helix</keyword>
<protein>
    <submittedName>
        <fullName evidence="11">Opsin-VA</fullName>
    </submittedName>
</protein>
<keyword evidence="4 8" id="KW-0297">G-protein coupled receptor</keyword>
<dbReference type="GO" id="GO:0005886">
    <property type="term" value="C:plasma membrane"/>
    <property type="evidence" value="ECO:0007669"/>
    <property type="project" value="TreeGrafter"/>
</dbReference>
<feature type="transmembrane region" description="Helical" evidence="9">
    <location>
        <begin position="105"/>
        <end position="127"/>
    </location>
</feature>
<keyword evidence="12" id="KW-1185">Reference proteome</keyword>
<feature type="transmembrane region" description="Helical" evidence="9">
    <location>
        <begin position="62"/>
        <end position="84"/>
    </location>
</feature>
<dbReference type="Pfam" id="PF00001">
    <property type="entry name" value="7tm_1"/>
    <property type="match status" value="1"/>
</dbReference>
<proteinExistence type="inferred from homology"/>
<dbReference type="CDD" id="cd00637">
    <property type="entry name" value="7tm_classA_rhodopsin-like"/>
    <property type="match status" value="1"/>
</dbReference>
<feature type="transmembrane region" description="Helical" evidence="9">
    <location>
        <begin position="164"/>
        <end position="184"/>
    </location>
</feature>
<organism evidence="11 12">
    <name type="scientific">Holothuria leucospilota</name>
    <name type="common">Black long sea cucumber</name>
    <name type="synonym">Mertensiothuria leucospilota</name>
    <dbReference type="NCBI Taxonomy" id="206669"/>
    <lineage>
        <taxon>Eukaryota</taxon>
        <taxon>Metazoa</taxon>
        <taxon>Echinodermata</taxon>
        <taxon>Eleutherozoa</taxon>
        <taxon>Echinozoa</taxon>
        <taxon>Holothuroidea</taxon>
        <taxon>Aspidochirotacea</taxon>
        <taxon>Aspidochirotida</taxon>
        <taxon>Holothuriidae</taxon>
        <taxon>Holothuria</taxon>
    </lineage>
</organism>
<evidence type="ECO:0000256" key="9">
    <source>
        <dbReference type="SAM" id="Phobius"/>
    </source>
</evidence>
<dbReference type="InterPro" id="IPR000276">
    <property type="entry name" value="GPCR_Rhodpsn"/>
</dbReference>
<evidence type="ECO:0000256" key="1">
    <source>
        <dbReference type="ARBA" id="ARBA00004141"/>
    </source>
</evidence>
<keyword evidence="5 9" id="KW-0472">Membrane</keyword>
<feature type="domain" description="G-protein coupled receptors family 1 profile" evidence="10">
    <location>
        <begin position="1"/>
        <end position="275"/>
    </location>
</feature>
<dbReference type="EMBL" id="JAIZAY010000008">
    <property type="protein sequence ID" value="KAJ8037035.1"/>
    <property type="molecule type" value="Genomic_DNA"/>
</dbReference>
<dbReference type="PANTHER" id="PTHR24243:SF208">
    <property type="entry name" value="PYROKININ-1 RECEPTOR"/>
    <property type="match status" value="1"/>
</dbReference>
<evidence type="ECO:0000256" key="3">
    <source>
        <dbReference type="ARBA" id="ARBA00022989"/>
    </source>
</evidence>